<organism evidence="1">
    <name type="scientific">Solanum chacoense</name>
    <name type="common">Chaco potato</name>
    <dbReference type="NCBI Taxonomy" id="4108"/>
    <lineage>
        <taxon>Eukaryota</taxon>
        <taxon>Viridiplantae</taxon>
        <taxon>Streptophyta</taxon>
        <taxon>Embryophyta</taxon>
        <taxon>Tracheophyta</taxon>
        <taxon>Spermatophyta</taxon>
        <taxon>Magnoliopsida</taxon>
        <taxon>eudicotyledons</taxon>
        <taxon>Gunneridae</taxon>
        <taxon>Pentapetalae</taxon>
        <taxon>asterids</taxon>
        <taxon>lamiids</taxon>
        <taxon>Solanales</taxon>
        <taxon>Solanaceae</taxon>
        <taxon>Solanoideae</taxon>
        <taxon>Solaneae</taxon>
        <taxon>Solanum</taxon>
    </lineage>
</organism>
<dbReference type="EMBL" id="GEDG01033405">
    <property type="protein sequence ID" value="JAP10270.1"/>
    <property type="molecule type" value="Transcribed_RNA"/>
</dbReference>
<accession>A0A0V0GQE9</accession>
<dbReference type="AlphaFoldDB" id="A0A0V0GQE9"/>
<name>A0A0V0GQE9_SOLCH</name>
<sequence length="112" mass="12892">MMFHKLLPTIMKPNHFTILLHAHRPEIISGNNNLDGIKEFISMFLDKFVWQPKLTIVNYRGLNNDVETSSRVGVGARFHHHAACTERFPGWPVFLPFLAKIKGTICSYPFNI</sequence>
<protein>
    <submittedName>
        <fullName evidence="1">Putative ovule protein</fullName>
    </submittedName>
</protein>
<evidence type="ECO:0000313" key="1">
    <source>
        <dbReference type="EMBL" id="JAP10270.1"/>
    </source>
</evidence>
<reference evidence="1" key="1">
    <citation type="submission" date="2015-12" db="EMBL/GenBank/DDBJ databases">
        <title>Gene expression during late stages of embryo sac development: a critical building block for successful pollen-pistil interactions.</title>
        <authorList>
            <person name="Liu Y."/>
            <person name="Joly V."/>
            <person name="Sabar M."/>
            <person name="Matton D.P."/>
        </authorList>
    </citation>
    <scope>NUCLEOTIDE SEQUENCE</scope>
</reference>
<proteinExistence type="predicted"/>